<evidence type="ECO:0000259" key="8">
    <source>
        <dbReference type="PROSITE" id="PS51350"/>
    </source>
</evidence>
<protein>
    <recommendedName>
        <fullName evidence="4">phosphoenolpyruvate--glycerone phosphotransferase</fullName>
        <ecNumber evidence="4">2.7.1.121</ecNumber>
    </recommendedName>
</protein>
<comment type="subunit">
    <text evidence="6">Homodimer. The dihydroxyacetone kinase complex is composed of a homodimer of DhaM, a homodimer of DhaK and the subunit DhaL.</text>
</comment>
<feature type="domain" description="HPr" evidence="8">
    <location>
        <begin position="157"/>
        <end position="244"/>
    </location>
</feature>
<dbReference type="CDD" id="cd00367">
    <property type="entry name" value="PTS-HPr_like"/>
    <property type="match status" value="1"/>
</dbReference>
<comment type="function">
    <text evidence="2">Component of the dihydroxyacetone kinase complex, which is responsible for the phosphoenolpyruvate (PEP)-dependent phosphorylation of dihydroxyacetone. DhaM serves as the phosphoryl donor. Is phosphorylated by phosphoenolpyruvate in an EI- and HPr-dependent reaction, and a phosphorelay system on histidine residues finally leads to phosphoryl transfer to DhaL and dihydroxyacetone.</text>
</comment>
<evidence type="ECO:0000256" key="2">
    <source>
        <dbReference type="ARBA" id="ARBA00002788"/>
    </source>
</evidence>
<dbReference type="Gene3D" id="3.40.50.510">
    <property type="entry name" value="Phosphotransferase system, mannose-type IIA component"/>
    <property type="match status" value="1"/>
</dbReference>
<dbReference type="PANTHER" id="PTHR38594">
    <property type="entry name" value="PEP-DEPENDENT DIHYDROXYACETONE KINASE, PHOSPHORYL DONOR SUBUNIT DHAM"/>
    <property type="match status" value="1"/>
</dbReference>
<dbReference type="Gene3D" id="3.30.1340.10">
    <property type="entry name" value="HPr-like"/>
    <property type="match status" value="1"/>
</dbReference>
<dbReference type="InterPro" id="IPR036637">
    <property type="entry name" value="Phosphohistidine_dom_sf"/>
</dbReference>
<dbReference type="Pfam" id="PF05524">
    <property type="entry name" value="PEP-utilisers_N"/>
    <property type="match status" value="1"/>
</dbReference>
<reference evidence="9 10" key="1">
    <citation type="submission" date="2021-08" db="EMBL/GenBank/DDBJ databases">
        <title>Culture and genomic analysis of Symbiopectobacterium purcellii sp. nov. gen. nov., isolated from the leafhopper Empoasca decipiens.</title>
        <authorList>
            <person name="Nadal-Jimenez P."/>
            <person name="Siozios S."/>
            <person name="Halliday N."/>
            <person name="Camara M."/>
            <person name="Hurst G.D.D."/>
        </authorList>
    </citation>
    <scope>NUCLEOTIDE SEQUENCE [LARGE SCALE GENOMIC DNA]</scope>
    <source>
        <strain evidence="9 10">SyEd1</strain>
    </source>
</reference>
<dbReference type="Pfam" id="PF00381">
    <property type="entry name" value="PTS-HPr"/>
    <property type="match status" value="1"/>
</dbReference>
<dbReference type="InterPro" id="IPR036618">
    <property type="entry name" value="PtsI_HPr-bd_sf"/>
</dbReference>
<dbReference type="NCBIfam" id="TIGR01003">
    <property type="entry name" value="PTS_HPr_family"/>
    <property type="match status" value="1"/>
</dbReference>
<dbReference type="SUPFAM" id="SSF55594">
    <property type="entry name" value="HPr-like"/>
    <property type="match status" value="1"/>
</dbReference>
<dbReference type="InterPro" id="IPR036662">
    <property type="entry name" value="PTS_EIIA_man-typ_sf"/>
</dbReference>
<keyword evidence="10" id="KW-1185">Reference proteome</keyword>
<dbReference type="RefSeq" id="WP_222158340.1">
    <property type="nucleotide sequence ID" value="NZ_CP081864.1"/>
</dbReference>
<dbReference type="InterPro" id="IPR008279">
    <property type="entry name" value="PEP-util_enz_mobile_dom"/>
</dbReference>
<evidence type="ECO:0000256" key="1">
    <source>
        <dbReference type="ARBA" id="ARBA00001113"/>
    </source>
</evidence>
<sequence length="480" mass="51308">MVNIVVVSHSKRLAEGVVELAAQMTHGSVKFAVAAGIDDPDNPIGTDPIAVMTAIQEVQEEGDVLVMVDMGSAILSTDLALELLGEAYATRVHVCAAPLVEGTIAAAVVAASGGDIRQVIAEAHQALAAKYHQLSQDDRLTAAIFPVALTEEASPSALTFSWRVANPAGIHARPASAIATCLNRYNADVQLVKGAQTVNGKSVNNIALLAIKRGDEVTLRASGAQAQQAIDAFTLLAHDNFGDRLETKDAALARPQRHPVGELVTATVCRVERALPTVTPRASQGAQAELAQLAQAIEAAVQDLDELYTFTVQRLSDKEAGIFMAQRMMLEDDELYDAVAERMGQAAVQVDALWLAVIGALAQVYQAIEDTYLRERYIDIYDVGLRVLRHLSHQPDSVVTPCHSPMAIVANILLPSEAVQLDPAWIKGVYFTDCGRNAHAAILATALGIPVFIDKLGHTRALRHGETITFNDDSGEIHHA</sequence>
<feature type="domain" description="PTS EIIA type-4" evidence="7">
    <location>
        <begin position="1"/>
        <end position="134"/>
    </location>
</feature>
<organism evidence="9 10">
    <name type="scientific">Symbiopectobacterium purcellii</name>
    <dbReference type="NCBI Taxonomy" id="2871826"/>
    <lineage>
        <taxon>Bacteria</taxon>
        <taxon>Pseudomonadati</taxon>
        <taxon>Pseudomonadota</taxon>
        <taxon>Gammaproteobacteria</taxon>
        <taxon>Enterobacterales</taxon>
        <taxon>Enterobacteriaceae</taxon>
    </lineage>
</organism>
<dbReference type="PRINTS" id="PR00107">
    <property type="entry name" value="PHOSPHOCPHPR"/>
</dbReference>
<dbReference type="Pfam" id="PF03610">
    <property type="entry name" value="EIIA-man"/>
    <property type="match status" value="1"/>
</dbReference>
<dbReference type="SUPFAM" id="SSF52009">
    <property type="entry name" value="Phosphohistidine domain"/>
    <property type="match status" value="1"/>
</dbReference>
<dbReference type="SUPFAM" id="SSF53062">
    <property type="entry name" value="PTS system fructose IIA component-like"/>
    <property type="match status" value="1"/>
</dbReference>
<accession>A0ABX9AKQ9</accession>
<dbReference type="NCBIfam" id="TIGR02364">
    <property type="entry name" value="dha_pts"/>
    <property type="match status" value="1"/>
</dbReference>
<comment type="catalytic activity">
    <reaction evidence="1">
        <text>dihydroxyacetone + phosphoenolpyruvate = dihydroxyacetone phosphate + pyruvate</text>
        <dbReference type="Rhea" id="RHEA:18381"/>
        <dbReference type="ChEBI" id="CHEBI:15361"/>
        <dbReference type="ChEBI" id="CHEBI:16016"/>
        <dbReference type="ChEBI" id="CHEBI:57642"/>
        <dbReference type="ChEBI" id="CHEBI:58702"/>
        <dbReference type="EC" id="2.7.1.121"/>
    </reaction>
</comment>
<dbReference type="PROSITE" id="PS00369">
    <property type="entry name" value="PTS_HPR_HIS"/>
    <property type="match status" value="1"/>
</dbReference>
<dbReference type="SUPFAM" id="SSF47831">
    <property type="entry name" value="Enzyme I of the PEP:sugar phosphotransferase system HPr-binding (sub)domain"/>
    <property type="match status" value="1"/>
</dbReference>
<evidence type="ECO:0000256" key="5">
    <source>
        <dbReference type="ARBA" id="ARBA00022679"/>
    </source>
</evidence>
<dbReference type="Gene3D" id="3.50.30.10">
    <property type="entry name" value="Phosphohistidine domain"/>
    <property type="match status" value="1"/>
</dbReference>
<evidence type="ECO:0000256" key="4">
    <source>
        <dbReference type="ARBA" id="ARBA00012095"/>
    </source>
</evidence>
<dbReference type="Pfam" id="PF00391">
    <property type="entry name" value="PEP-utilizers"/>
    <property type="match status" value="1"/>
</dbReference>
<dbReference type="PROSITE" id="PS51096">
    <property type="entry name" value="PTS_EIIA_TYPE_4"/>
    <property type="match status" value="1"/>
</dbReference>
<dbReference type="InterPro" id="IPR004701">
    <property type="entry name" value="PTS_EIIA_man-typ"/>
</dbReference>
<keyword evidence="9" id="KW-0418">Kinase</keyword>
<dbReference type="InterPro" id="IPR008731">
    <property type="entry name" value="PTS_EIN"/>
</dbReference>
<evidence type="ECO:0000256" key="6">
    <source>
        <dbReference type="ARBA" id="ARBA00046577"/>
    </source>
</evidence>
<dbReference type="InterPro" id="IPR039643">
    <property type="entry name" value="DhaM"/>
</dbReference>
<comment type="similarity">
    <text evidence="3">Belongs to the PEP-utilizing enzyme family.</text>
</comment>
<dbReference type="EMBL" id="CP081864">
    <property type="protein sequence ID" value="QZN95234.1"/>
    <property type="molecule type" value="Genomic_DNA"/>
</dbReference>
<proteinExistence type="inferred from homology"/>
<evidence type="ECO:0000313" key="10">
    <source>
        <dbReference type="Proteomes" id="UP000825886"/>
    </source>
</evidence>
<dbReference type="InterPro" id="IPR012844">
    <property type="entry name" value="DhaM_N"/>
</dbReference>
<gene>
    <name evidence="9" type="primary">dhaM</name>
    <name evidence="9" type="ORF">K6K13_18770</name>
</gene>
<dbReference type="PROSITE" id="PS51350">
    <property type="entry name" value="PTS_HPR_DOM"/>
    <property type="match status" value="1"/>
</dbReference>
<name>A0ABX9AKQ9_9ENTR</name>
<evidence type="ECO:0000313" key="9">
    <source>
        <dbReference type="EMBL" id="QZN95234.1"/>
    </source>
</evidence>
<dbReference type="Gene3D" id="1.10.274.10">
    <property type="entry name" value="PtsI, HPr-binding domain"/>
    <property type="match status" value="1"/>
</dbReference>
<dbReference type="PANTHER" id="PTHR38594:SF1">
    <property type="entry name" value="PEP-DEPENDENT DIHYDROXYACETONE KINASE, PHOSPHORYL DONOR SUBUNIT DHAM"/>
    <property type="match status" value="1"/>
</dbReference>
<dbReference type="GO" id="GO:0016301">
    <property type="term" value="F:kinase activity"/>
    <property type="evidence" value="ECO:0007669"/>
    <property type="project" value="UniProtKB-KW"/>
</dbReference>
<dbReference type="Proteomes" id="UP000825886">
    <property type="component" value="Chromosome"/>
</dbReference>
<evidence type="ECO:0000256" key="3">
    <source>
        <dbReference type="ARBA" id="ARBA00007837"/>
    </source>
</evidence>
<dbReference type="InterPro" id="IPR035895">
    <property type="entry name" value="HPr-like_sf"/>
</dbReference>
<evidence type="ECO:0000259" key="7">
    <source>
        <dbReference type="PROSITE" id="PS51096"/>
    </source>
</evidence>
<dbReference type="EC" id="2.7.1.121" evidence="4"/>
<dbReference type="InterPro" id="IPR001020">
    <property type="entry name" value="PTS_HPr_His_P_site"/>
</dbReference>
<dbReference type="InterPro" id="IPR000032">
    <property type="entry name" value="HPr-like"/>
</dbReference>
<keyword evidence="5" id="KW-0808">Transferase</keyword>